<dbReference type="EMBL" id="BQKI01000013">
    <property type="protein sequence ID" value="GJN06745.1"/>
    <property type="molecule type" value="Genomic_DNA"/>
</dbReference>
<protein>
    <submittedName>
        <fullName evidence="2">Uncharacterized protein</fullName>
    </submittedName>
</protein>
<sequence>MGARRGERKGRGKVADGREVTAEFVGVAWSREERARRWKEKVHADPRHSSTGEGRGRYCRAISRKPRPAMVLDSGKIHRFAAFDSEREVARAQGGGGGAGEAAGQLGRGWEAVGGQAMVGLPSAAMAGVCGREREN</sequence>
<reference evidence="2" key="2">
    <citation type="submission" date="2021-12" db="EMBL/GenBank/DDBJ databases">
        <title>Resequencing data analysis of finger millet.</title>
        <authorList>
            <person name="Hatakeyama M."/>
            <person name="Aluri S."/>
            <person name="Balachadran M.T."/>
            <person name="Sivarajan S.R."/>
            <person name="Poveda L."/>
            <person name="Shimizu-Inatsugi R."/>
            <person name="Schlapbach R."/>
            <person name="Sreeman S.M."/>
            <person name="Shimizu K.K."/>
        </authorList>
    </citation>
    <scope>NUCLEOTIDE SEQUENCE</scope>
</reference>
<gene>
    <name evidence="2" type="primary">ga24501</name>
    <name evidence="2" type="ORF">PR202_ga24501</name>
</gene>
<proteinExistence type="predicted"/>
<name>A0AAV5D9N0_ELECO</name>
<keyword evidence="3" id="KW-1185">Reference proteome</keyword>
<dbReference type="Proteomes" id="UP001054889">
    <property type="component" value="Unassembled WGS sequence"/>
</dbReference>
<feature type="region of interest" description="Disordered" evidence="1">
    <location>
        <begin position="35"/>
        <end position="57"/>
    </location>
</feature>
<organism evidence="2 3">
    <name type="scientific">Eleusine coracana subsp. coracana</name>
    <dbReference type="NCBI Taxonomy" id="191504"/>
    <lineage>
        <taxon>Eukaryota</taxon>
        <taxon>Viridiplantae</taxon>
        <taxon>Streptophyta</taxon>
        <taxon>Embryophyta</taxon>
        <taxon>Tracheophyta</taxon>
        <taxon>Spermatophyta</taxon>
        <taxon>Magnoliopsida</taxon>
        <taxon>Liliopsida</taxon>
        <taxon>Poales</taxon>
        <taxon>Poaceae</taxon>
        <taxon>PACMAD clade</taxon>
        <taxon>Chloridoideae</taxon>
        <taxon>Cynodonteae</taxon>
        <taxon>Eleusininae</taxon>
        <taxon>Eleusine</taxon>
    </lineage>
</organism>
<evidence type="ECO:0000256" key="1">
    <source>
        <dbReference type="SAM" id="MobiDB-lite"/>
    </source>
</evidence>
<comment type="caution">
    <text evidence="2">The sequence shown here is derived from an EMBL/GenBank/DDBJ whole genome shotgun (WGS) entry which is preliminary data.</text>
</comment>
<accession>A0AAV5D9N0</accession>
<evidence type="ECO:0000313" key="2">
    <source>
        <dbReference type="EMBL" id="GJN06745.1"/>
    </source>
</evidence>
<reference evidence="2" key="1">
    <citation type="journal article" date="2018" name="DNA Res.">
        <title>Multiple hybrid de novo genome assembly of finger millet, an orphan allotetraploid crop.</title>
        <authorList>
            <person name="Hatakeyama M."/>
            <person name="Aluri S."/>
            <person name="Balachadran M.T."/>
            <person name="Sivarajan S.R."/>
            <person name="Patrignani A."/>
            <person name="Gruter S."/>
            <person name="Poveda L."/>
            <person name="Shimizu-Inatsugi R."/>
            <person name="Baeten J."/>
            <person name="Francoijs K.J."/>
            <person name="Nataraja K.N."/>
            <person name="Reddy Y.A.N."/>
            <person name="Phadnis S."/>
            <person name="Ravikumar R.L."/>
            <person name="Schlapbach R."/>
            <person name="Sreeman S.M."/>
            <person name="Shimizu K.K."/>
        </authorList>
    </citation>
    <scope>NUCLEOTIDE SEQUENCE</scope>
</reference>
<feature type="compositionally biased region" description="Basic and acidic residues" evidence="1">
    <location>
        <begin position="35"/>
        <end position="56"/>
    </location>
</feature>
<evidence type="ECO:0000313" key="3">
    <source>
        <dbReference type="Proteomes" id="UP001054889"/>
    </source>
</evidence>
<dbReference type="AlphaFoldDB" id="A0AAV5D9N0"/>